<organism evidence="1 2">
    <name type="scientific">Dreissena polymorpha</name>
    <name type="common">Zebra mussel</name>
    <name type="synonym">Mytilus polymorpha</name>
    <dbReference type="NCBI Taxonomy" id="45954"/>
    <lineage>
        <taxon>Eukaryota</taxon>
        <taxon>Metazoa</taxon>
        <taxon>Spiralia</taxon>
        <taxon>Lophotrochozoa</taxon>
        <taxon>Mollusca</taxon>
        <taxon>Bivalvia</taxon>
        <taxon>Autobranchia</taxon>
        <taxon>Heteroconchia</taxon>
        <taxon>Euheterodonta</taxon>
        <taxon>Imparidentia</taxon>
        <taxon>Neoheterodontei</taxon>
        <taxon>Myida</taxon>
        <taxon>Dreissenoidea</taxon>
        <taxon>Dreissenidae</taxon>
        <taxon>Dreissena</taxon>
    </lineage>
</organism>
<reference evidence="1" key="2">
    <citation type="submission" date="2020-11" db="EMBL/GenBank/DDBJ databases">
        <authorList>
            <person name="McCartney M.A."/>
            <person name="Auch B."/>
            <person name="Kono T."/>
            <person name="Mallez S."/>
            <person name="Becker A."/>
            <person name="Gohl D.M."/>
            <person name="Silverstein K.A.T."/>
            <person name="Koren S."/>
            <person name="Bechman K.B."/>
            <person name="Herman A."/>
            <person name="Abrahante J.E."/>
            <person name="Garbe J."/>
        </authorList>
    </citation>
    <scope>NUCLEOTIDE SEQUENCE</scope>
    <source>
        <strain evidence="1">Duluth1</strain>
        <tissue evidence="1">Whole animal</tissue>
    </source>
</reference>
<evidence type="ECO:0000313" key="2">
    <source>
        <dbReference type="Proteomes" id="UP000828390"/>
    </source>
</evidence>
<dbReference type="EMBL" id="JAIWYP010000008">
    <property type="protein sequence ID" value="KAH3789857.1"/>
    <property type="molecule type" value="Genomic_DNA"/>
</dbReference>
<sequence length="106" mass="12201">MVVLGREIRLPADVMFGHIKVANETGNQSDFAVQIRGRMRRAHEVARRHLEANAKRSKEVYDVRLSFHKYEVGDVVWLLHETRRVGISAKLQKAFDGPFFVKGKDI</sequence>
<reference evidence="1" key="1">
    <citation type="journal article" date="2019" name="bioRxiv">
        <title>The Genome of the Zebra Mussel, Dreissena polymorpha: A Resource for Invasive Species Research.</title>
        <authorList>
            <person name="McCartney M.A."/>
            <person name="Auch B."/>
            <person name="Kono T."/>
            <person name="Mallez S."/>
            <person name="Zhang Y."/>
            <person name="Obille A."/>
            <person name="Becker A."/>
            <person name="Abrahante J.E."/>
            <person name="Garbe J."/>
            <person name="Badalamenti J.P."/>
            <person name="Herman A."/>
            <person name="Mangelson H."/>
            <person name="Liachko I."/>
            <person name="Sullivan S."/>
            <person name="Sone E.D."/>
            <person name="Koren S."/>
            <person name="Silverstein K.A.T."/>
            <person name="Beckman K.B."/>
            <person name="Gohl D.M."/>
        </authorList>
    </citation>
    <scope>NUCLEOTIDE SEQUENCE</scope>
    <source>
        <strain evidence="1">Duluth1</strain>
        <tissue evidence="1">Whole animal</tissue>
    </source>
</reference>
<proteinExistence type="predicted"/>
<evidence type="ECO:0000313" key="1">
    <source>
        <dbReference type="EMBL" id="KAH3789857.1"/>
    </source>
</evidence>
<protein>
    <recommendedName>
        <fullName evidence="3">Reverse transcriptase</fullName>
    </recommendedName>
</protein>
<gene>
    <name evidence="1" type="ORF">DPMN_168046</name>
</gene>
<comment type="caution">
    <text evidence="1">The sequence shown here is derived from an EMBL/GenBank/DDBJ whole genome shotgun (WGS) entry which is preliminary data.</text>
</comment>
<evidence type="ECO:0008006" key="3">
    <source>
        <dbReference type="Google" id="ProtNLM"/>
    </source>
</evidence>
<dbReference type="Proteomes" id="UP000828390">
    <property type="component" value="Unassembled WGS sequence"/>
</dbReference>
<dbReference type="AlphaFoldDB" id="A0A9D4F5P5"/>
<keyword evidence="2" id="KW-1185">Reference proteome</keyword>
<accession>A0A9D4F5P5</accession>
<name>A0A9D4F5P5_DREPO</name>